<dbReference type="InterPro" id="IPR019094">
    <property type="entry name" value="Phage_SP-beta_YorD"/>
</dbReference>
<dbReference type="SUPFAM" id="SSF159865">
    <property type="entry name" value="XkdW-like"/>
    <property type="match status" value="1"/>
</dbReference>
<dbReference type="RefSeq" id="WP_163150483.1">
    <property type="nucleotide sequence ID" value="NZ_VKHP01000006.1"/>
</dbReference>
<dbReference type="Proteomes" id="UP000468531">
    <property type="component" value="Unassembled WGS sequence"/>
</dbReference>
<feature type="domain" description="Bacteriophage SP-beta YorD" evidence="1">
    <location>
        <begin position="10"/>
        <end position="63"/>
    </location>
</feature>
<organism evidence="2 3">
    <name type="scientific">Bradyrhizobium uaiense</name>
    <dbReference type="NCBI Taxonomy" id="2594946"/>
    <lineage>
        <taxon>Bacteria</taxon>
        <taxon>Pseudomonadati</taxon>
        <taxon>Pseudomonadota</taxon>
        <taxon>Alphaproteobacteria</taxon>
        <taxon>Hyphomicrobiales</taxon>
        <taxon>Nitrobacteraceae</taxon>
        <taxon>Bradyrhizobium</taxon>
    </lineage>
</organism>
<name>A0A6P1B965_9BRAD</name>
<proteinExistence type="predicted"/>
<evidence type="ECO:0000313" key="3">
    <source>
        <dbReference type="Proteomes" id="UP000468531"/>
    </source>
</evidence>
<dbReference type="Gene3D" id="3.30.56.60">
    <property type="entry name" value="XkdW-like"/>
    <property type="match status" value="1"/>
</dbReference>
<sequence>MAFQPEQFVAAVQSLRPGLMPRVDFDVSNDGSGPVISGWYRADVAQPTQAQIEAVDTDALKAPESVLPQDLMAQFTADDMGKIQTAIASSPANSLLWYAMVAQRDPMWVTNARFLAGWTALVNILGSPRMSQIASALNVTV</sequence>
<gene>
    <name evidence="2" type="ORF">FNJ47_02980</name>
</gene>
<comment type="caution">
    <text evidence="2">The sequence shown here is derived from an EMBL/GenBank/DDBJ whole genome shotgun (WGS) entry which is preliminary data.</text>
</comment>
<dbReference type="AlphaFoldDB" id="A0A6P1B965"/>
<dbReference type="Pfam" id="PF09636">
    <property type="entry name" value="XkdW"/>
    <property type="match status" value="1"/>
</dbReference>
<dbReference type="InterPro" id="IPR035950">
    <property type="entry name" value="XkdW-like_sf"/>
</dbReference>
<reference evidence="2 3" key="1">
    <citation type="journal article" date="2020" name="Arch. Microbiol.">
        <title>Bradyrhizobium uaiense sp. nov., a new highly efficient cowpea symbiont.</title>
        <authorList>
            <person name="Cabral Michel D."/>
            <person name="Azarias Guimaraes A."/>
            <person name="Martins da Costa E."/>
            <person name="Soares de Carvalho T."/>
            <person name="Balsanelli E."/>
            <person name="Willems A."/>
            <person name="Maltempi de Souza E."/>
            <person name="de Souza Moreira F.M."/>
        </authorList>
    </citation>
    <scope>NUCLEOTIDE SEQUENCE [LARGE SCALE GENOMIC DNA]</scope>
    <source>
        <strain evidence="2 3">UFLA 03-164</strain>
    </source>
</reference>
<dbReference type="EMBL" id="VKHP01000006">
    <property type="protein sequence ID" value="NEU94814.1"/>
    <property type="molecule type" value="Genomic_DNA"/>
</dbReference>
<protein>
    <recommendedName>
        <fullName evidence="1">Bacteriophage SP-beta YorD domain-containing protein</fullName>
    </recommendedName>
</protein>
<evidence type="ECO:0000313" key="2">
    <source>
        <dbReference type="EMBL" id="NEU94814.1"/>
    </source>
</evidence>
<keyword evidence="3" id="KW-1185">Reference proteome</keyword>
<accession>A0A6P1B965</accession>
<evidence type="ECO:0000259" key="1">
    <source>
        <dbReference type="Pfam" id="PF09636"/>
    </source>
</evidence>